<keyword evidence="2" id="KW-1185">Reference proteome</keyword>
<reference evidence="1 2" key="1">
    <citation type="submission" date="2018-08" db="EMBL/GenBank/DDBJ databases">
        <title>Verrucosispora craniellae sp. nov., isolated from a marine sponge in the South China Sea.</title>
        <authorList>
            <person name="Li L."/>
            <person name="Lin H.W."/>
        </authorList>
    </citation>
    <scope>NUCLEOTIDE SEQUENCE [LARGE SCALE GENOMIC DNA]</scope>
    <source>
        <strain evidence="1 2">LHW63014</strain>
    </source>
</reference>
<dbReference type="EMBL" id="QVFU01000002">
    <property type="protein sequence ID" value="RFS47630.1"/>
    <property type="molecule type" value="Genomic_DNA"/>
</dbReference>
<dbReference type="Proteomes" id="UP000262621">
    <property type="component" value="Unassembled WGS sequence"/>
</dbReference>
<gene>
    <name evidence="1" type="ORF">D0Q02_03405</name>
</gene>
<name>A0A372G4H5_9ACTN</name>
<dbReference type="RefSeq" id="WP_117226508.1">
    <property type="nucleotide sequence ID" value="NZ_CP061725.1"/>
</dbReference>
<dbReference type="OrthoDB" id="3619957at2"/>
<evidence type="ECO:0000313" key="1">
    <source>
        <dbReference type="EMBL" id="RFS47630.1"/>
    </source>
</evidence>
<proteinExistence type="predicted"/>
<dbReference type="AlphaFoldDB" id="A0A372G4H5"/>
<sequence length="270" mass="28037">MADEVGRQVVIRHLRVWVPGALRRARRATVVLGYDGRDPALAEEVVRVAGECAADVRGARLTVLVLAGGTEELPARLGAAEAGLPAEVTVHLMPGPTALLPVALRASGASGAPVLSYLEVEDAVDPVALSAAASGRPGEVLVPAGPDTPLRSALVDSGFPLVAEVEVPSGRRIGFGTASDRSIESFKESLWEVGAGQADPVPLGRALLAELSRTGPRTVTELRRYAVTDTAYRAVDAVRALDALLDAGEVRRDPEQGRLGGDVVITAAAR</sequence>
<organism evidence="1 2">
    <name type="scientific">Micromonospora craniellae</name>
    <dbReference type="NCBI Taxonomy" id="2294034"/>
    <lineage>
        <taxon>Bacteria</taxon>
        <taxon>Bacillati</taxon>
        <taxon>Actinomycetota</taxon>
        <taxon>Actinomycetes</taxon>
        <taxon>Micromonosporales</taxon>
        <taxon>Micromonosporaceae</taxon>
        <taxon>Micromonospora</taxon>
    </lineage>
</organism>
<evidence type="ECO:0000313" key="2">
    <source>
        <dbReference type="Proteomes" id="UP000262621"/>
    </source>
</evidence>
<accession>A0A372G4H5</accession>
<comment type="caution">
    <text evidence="1">The sequence shown here is derived from an EMBL/GenBank/DDBJ whole genome shotgun (WGS) entry which is preliminary data.</text>
</comment>
<protein>
    <submittedName>
        <fullName evidence="1">Uncharacterized protein</fullName>
    </submittedName>
</protein>